<evidence type="ECO:0008006" key="8">
    <source>
        <dbReference type="Google" id="ProtNLM"/>
    </source>
</evidence>
<dbReference type="Gene3D" id="1.20.1740.10">
    <property type="entry name" value="Amino acid/polyamine transporter I"/>
    <property type="match status" value="2"/>
</dbReference>
<proteinExistence type="predicted"/>
<feature type="transmembrane region" description="Helical" evidence="5">
    <location>
        <begin position="38"/>
        <end position="59"/>
    </location>
</feature>
<comment type="caution">
    <text evidence="6">The sequence shown here is derived from an EMBL/GenBank/DDBJ whole genome shotgun (WGS) entry which is preliminary data.</text>
</comment>
<dbReference type="PANTHER" id="PTHR11785:SF535">
    <property type="entry name" value="GH08870P"/>
    <property type="match status" value="1"/>
</dbReference>
<sequence>MPAKTNNVQPQIEKKLLNLSPMEEQDNGKIKMKRHMGLLEGVAVILGIIFGSAFAALNFTEFFTVRNIHFTKGCNRRGWFSWVIIGYMGVVGLLSMVGAICYAELGTSIPKSGGDYAYINEAFGPLPSFLYLWAANIIFVPTTNAIMGLTFANYVIQPFFPQCTLPDSSIRLIAASVICKLIIRNYLNFMTEELQNPFVEESSHNDLTLDQPVLPSRNIIALSQNTVGNLPRAIYISLPLVTAIYVLANMAYLSVLTPDSMLASDAIAVTYGYTVLGKFAWILPIMVAISTFGGLSVHIMTASRMLYVGARNGHFPSMLAVLNVKRLTPAPCLAFLCTLSLFMLCTSDIHLLIQYSTIVESFFVTLSVLGLLYLRWKNPKMVRPIRVHVIVPLCFVIICLFLLVLPMLESPLLVLGALAITLTGVPFYYFGVVWKNKPEFFQNIMRKTTNFSQKFFVAAHEDKDEE</sequence>
<dbReference type="Pfam" id="PF13520">
    <property type="entry name" value="AA_permease_2"/>
    <property type="match status" value="2"/>
</dbReference>
<dbReference type="EMBL" id="JAPWTJ010001125">
    <property type="protein sequence ID" value="KAJ8973731.1"/>
    <property type="molecule type" value="Genomic_DNA"/>
</dbReference>
<keyword evidence="2 5" id="KW-0812">Transmembrane</keyword>
<feature type="transmembrane region" description="Helical" evidence="5">
    <location>
        <begin position="79"/>
        <end position="103"/>
    </location>
</feature>
<feature type="transmembrane region" description="Helical" evidence="5">
    <location>
        <begin position="327"/>
        <end position="346"/>
    </location>
</feature>
<evidence type="ECO:0000256" key="4">
    <source>
        <dbReference type="ARBA" id="ARBA00023136"/>
    </source>
</evidence>
<feature type="transmembrane region" description="Helical" evidence="5">
    <location>
        <begin position="130"/>
        <end position="156"/>
    </location>
</feature>
<comment type="subcellular location">
    <subcellularLocation>
        <location evidence="1">Membrane</location>
        <topology evidence="1">Multi-pass membrane protein</topology>
    </subcellularLocation>
</comment>
<feature type="transmembrane region" description="Helical" evidence="5">
    <location>
        <begin position="385"/>
        <end position="406"/>
    </location>
</feature>
<dbReference type="PANTHER" id="PTHR11785">
    <property type="entry name" value="AMINO ACID TRANSPORTER"/>
    <property type="match status" value="1"/>
</dbReference>
<keyword evidence="4 5" id="KW-0472">Membrane</keyword>
<dbReference type="PIRSF" id="PIRSF006060">
    <property type="entry name" value="AA_transporter"/>
    <property type="match status" value="1"/>
</dbReference>
<gene>
    <name evidence="6" type="ORF">NQ317_012870</name>
</gene>
<protein>
    <recommendedName>
        <fullName evidence="8">Amino acid transporter</fullName>
    </recommendedName>
</protein>
<name>A0ABQ9J6H0_9CUCU</name>
<dbReference type="InterPro" id="IPR050598">
    <property type="entry name" value="AminoAcid_Transporter"/>
</dbReference>
<feature type="transmembrane region" description="Helical" evidence="5">
    <location>
        <begin position="412"/>
        <end position="434"/>
    </location>
</feature>
<feature type="transmembrane region" description="Helical" evidence="5">
    <location>
        <begin position="352"/>
        <end position="373"/>
    </location>
</feature>
<evidence type="ECO:0000313" key="7">
    <source>
        <dbReference type="Proteomes" id="UP001162164"/>
    </source>
</evidence>
<dbReference type="InterPro" id="IPR002293">
    <property type="entry name" value="AA/rel_permease1"/>
</dbReference>
<keyword evidence="7" id="KW-1185">Reference proteome</keyword>
<feature type="transmembrane region" description="Helical" evidence="5">
    <location>
        <begin position="281"/>
        <end position="307"/>
    </location>
</feature>
<feature type="transmembrane region" description="Helical" evidence="5">
    <location>
        <begin position="233"/>
        <end position="255"/>
    </location>
</feature>
<accession>A0ABQ9J6H0</accession>
<evidence type="ECO:0000256" key="3">
    <source>
        <dbReference type="ARBA" id="ARBA00022989"/>
    </source>
</evidence>
<dbReference type="Proteomes" id="UP001162164">
    <property type="component" value="Unassembled WGS sequence"/>
</dbReference>
<reference evidence="6" key="1">
    <citation type="journal article" date="2023" name="Insect Mol. Biol.">
        <title>Genome sequencing provides insights into the evolution of gene families encoding plant cell wall-degrading enzymes in longhorned beetles.</title>
        <authorList>
            <person name="Shin N.R."/>
            <person name="Okamura Y."/>
            <person name="Kirsch R."/>
            <person name="Pauchet Y."/>
        </authorList>
    </citation>
    <scope>NUCLEOTIDE SEQUENCE</scope>
    <source>
        <strain evidence="6">MMC_N1</strain>
    </source>
</reference>
<evidence type="ECO:0000256" key="2">
    <source>
        <dbReference type="ARBA" id="ARBA00022692"/>
    </source>
</evidence>
<keyword evidence="3 5" id="KW-1133">Transmembrane helix</keyword>
<evidence type="ECO:0000313" key="6">
    <source>
        <dbReference type="EMBL" id="KAJ8973731.1"/>
    </source>
</evidence>
<evidence type="ECO:0000256" key="5">
    <source>
        <dbReference type="SAM" id="Phobius"/>
    </source>
</evidence>
<organism evidence="6 7">
    <name type="scientific">Molorchus minor</name>
    <dbReference type="NCBI Taxonomy" id="1323400"/>
    <lineage>
        <taxon>Eukaryota</taxon>
        <taxon>Metazoa</taxon>
        <taxon>Ecdysozoa</taxon>
        <taxon>Arthropoda</taxon>
        <taxon>Hexapoda</taxon>
        <taxon>Insecta</taxon>
        <taxon>Pterygota</taxon>
        <taxon>Neoptera</taxon>
        <taxon>Endopterygota</taxon>
        <taxon>Coleoptera</taxon>
        <taxon>Polyphaga</taxon>
        <taxon>Cucujiformia</taxon>
        <taxon>Chrysomeloidea</taxon>
        <taxon>Cerambycidae</taxon>
        <taxon>Lamiinae</taxon>
        <taxon>Monochamini</taxon>
        <taxon>Molorchus</taxon>
    </lineage>
</organism>
<evidence type="ECO:0000256" key="1">
    <source>
        <dbReference type="ARBA" id="ARBA00004141"/>
    </source>
</evidence>